<reference evidence="7" key="1">
    <citation type="submission" date="2016-11" db="EMBL/GenBank/DDBJ databases">
        <authorList>
            <person name="Varghese N."/>
            <person name="Submissions S."/>
        </authorList>
    </citation>
    <scope>NUCLEOTIDE SEQUENCE [LARGE SCALE GENOMIC DNA]</scope>
    <source>
        <strain evidence="7">CGMCC 1.8995</strain>
    </source>
</reference>
<dbReference type="GO" id="GO:0005975">
    <property type="term" value="P:carbohydrate metabolic process"/>
    <property type="evidence" value="ECO:0007669"/>
    <property type="project" value="InterPro"/>
</dbReference>
<sequence>MWRGCNSGCIKGISKLPGIGLAMLCWCLLTACGSSDKHTVSSTDDEVLIFASFRGNGQDGLHLAVSEDGLNWQALNQDESVLTPTVGTKLMRDPVIIQGPDEQYHMVWTSGWEDPGIGIAHSADLKNWSEQQFLPVMADFPSAKNAWAPEIFYDEPTQRYWIYWASTLPGQYPDTEKQADKGWDHRIYATSTKDFKTYTPTQLFYEPGFNVIDAAVVKTAHHYVMIAKEETRYPPAKNLFVTRADDIEGPWQPRSAPFTPDGVWVEGPAIVFWQGWFYVYFDQYIDHSFGVMRTQDFSEWENLTPQLNLPTGTRHGSVLVVPRRLVNNL</sequence>
<protein>
    <submittedName>
        <fullName evidence="6">Glycosyl hydrolases family 43</fullName>
    </submittedName>
</protein>
<name>A0A1M5FGV8_9ALTE</name>
<dbReference type="OrthoDB" id="191551at2"/>
<dbReference type="EMBL" id="FQWD01000001">
    <property type="protein sequence ID" value="SHF90725.1"/>
    <property type="molecule type" value="Genomic_DNA"/>
</dbReference>
<dbReference type="Gene3D" id="2.115.10.20">
    <property type="entry name" value="Glycosyl hydrolase domain, family 43"/>
    <property type="match status" value="1"/>
</dbReference>
<gene>
    <name evidence="6" type="ORF">SAMN05216361_0836</name>
</gene>
<dbReference type="PANTHER" id="PTHR43301">
    <property type="entry name" value="ARABINAN ENDO-1,5-ALPHA-L-ARABINOSIDASE"/>
    <property type="match status" value="1"/>
</dbReference>
<dbReference type="InterPro" id="IPR006710">
    <property type="entry name" value="Glyco_hydro_43"/>
</dbReference>
<evidence type="ECO:0000256" key="2">
    <source>
        <dbReference type="ARBA" id="ARBA00009865"/>
    </source>
</evidence>
<dbReference type="CDD" id="cd08983">
    <property type="entry name" value="GH43_Bt3655-like"/>
    <property type="match status" value="1"/>
</dbReference>
<comment type="pathway">
    <text evidence="1">Glycan metabolism; L-arabinan degradation.</text>
</comment>
<keyword evidence="4 5" id="KW-0326">Glycosidase</keyword>
<organism evidence="6 7">
    <name type="scientific">Marisediminitalea aggregata</name>
    <dbReference type="NCBI Taxonomy" id="634436"/>
    <lineage>
        <taxon>Bacteria</taxon>
        <taxon>Pseudomonadati</taxon>
        <taxon>Pseudomonadota</taxon>
        <taxon>Gammaproteobacteria</taxon>
        <taxon>Alteromonadales</taxon>
        <taxon>Alteromonadaceae</taxon>
        <taxon>Marisediminitalea</taxon>
    </lineage>
</organism>
<dbReference type="Proteomes" id="UP000184520">
    <property type="component" value="Unassembled WGS sequence"/>
</dbReference>
<dbReference type="STRING" id="634436.SAMN05216361_0836"/>
<keyword evidence="7" id="KW-1185">Reference proteome</keyword>
<dbReference type="InterPro" id="IPR023296">
    <property type="entry name" value="Glyco_hydro_beta-prop_sf"/>
</dbReference>
<evidence type="ECO:0000313" key="6">
    <source>
        <dbReference type="EMBL" id="SHF90725.1"/>
    </source>
</evidence>
<evidence type="ECO:0000313" key="7">
    <source>
        <dbReference type="Proteomes" id="UP000184520"/>
    </source>
</evidence>
<evidence type="ECO:0000256" key="3">
    <source>
        <dbReference type="ARBA" id="ARBA00022801"/>
    </source>
</evidence>
<dbReference type="RefSeq" id="WP_139241486.1">
    <property type="nucleotide sequence ID" value="NZ_FQWD01000001.1"/>
</dbReference>
<dbReference type="PANTHER" id="PTHR43301:SF3">
    <property type="entry name" value="ARABINAN ENDO-1,5-ALPHA-L-ARABINOSIDASE A-RELATED"/>
    <property type="match status" value="1"/>
</dbReference>
<evidence type="ECO:0000256" key="4">
    <source>
        <dbReference type="ARBA" id="ARBA00023295"/>
    </source>
</evidence>
<dbReference type="SUPFAM" id="SSF75005">
    <property type="entry name" value="Arabinanase/levansucrase/invertase"/>
    <property type="match status" value="1"/>
</dbReference>
<evidence type="ECO:0000256" key="5">
    <source>
        <dbReference type="RuleBase" id="RU361187"/>
    </source>
</evidence>
<dbReference type="PROSITE" id="PS51257">
    <property type="entry name" value="PROKAR_LIPOPROTEIN"/>
    <property type="match status" value="1"/>
</dbReference>
<dbReference type="AlphaFoldDB" id="A0A1M5FGV8"/>
<dbReference type="Pfam" id="PF04616">
    <property type="entry name" value="Glyco_hydro_43"/>
    <property type="match status" value="1"/>
</dbReference>
<proteinExistence type="inferred from homology"/>
<dbReference type="GO" id="GO:0004553">
    <property type="term" value="F:hydrolase activity, hydrolyzing O-glycosyl compounds"/>
    <property type="evidence" value="ECO:0007669"/>
    <property type="project" value="InterPro"/>
</dbReference>
<keyword evidence="3 5" id="KW-0378">Hydrolase</keyword>
<evidence type="ECO:0000256" key="1">
    <source>
        <dbReference type="ARBA" id="ARBA00004834"/>
    </source>
</evidence>
<dbReference type="InterPro" id="IPR050727">
    <property type="entry name" value="GH43_arabinanases"/>
</dbReference>
<accession>A0A1M5FGV8</accession>
<comment type="similarity">
    <text evidence="2 5">Belongs to the glycosyl hydrolase 43 family.</text>
</comment>